<name>A0A4Y2FXX9_ARAVE</name>
<reference evidence="1 2" key="1">
    <citation type="journal article" date="2019" name="Sci. Rep.">
        <title>Orb-weaving spider Araneus ventricosus genome elucidates the spidroin gene catalogue.</title>
        <authorList>
            <person name="Kono N."/>
            <person name="Nakamura H."/>
            <person name="Ohtoshi R."/>
            <person name="Moran D.A.P."/>
            <person name="Shinohara A."/>
            <person name="Yoshida Y."/>
            <person name="Fujiwara M."/>
            <person name="Mori M."/>
            <person name="Tomita M."/>
            <person name="Arakawa K."/>
        </authorList>
    </citation>
    <scope>NUCLEOTIDE SEQUENCE [LARGE SCALE GENOMIC DNA]</scope>
</reference>
<proteinExistence type="predicted"/>
<organism evidence="1 2">
    <name type="scientific">Araneus ventricosus</name>
    <name type="common">Orbweaver spider</name>
    <name type="synonym">Epeira ventricosa</name>
    <dbReference type="NCBI Taxonomy" id="182803"/>
    <lineage>
        <taxon>Eukaryota</taxon>
        <taxon>Metazoa</taxon>
        <taxon>Ecdysozoa</taxon>
        <taxon>Arthropoda</taxon>
        <taxon>Chelicerata</taxon>
        <taxon>Arachnida</taxon>
        <taxon>Araneae</taxon>
        <taxon>Araneomorphae</taxon>
        <taxon>Entelegynae</taxon>
        <taxon>Araneoidea</taxon>
        <taxon>Araneidae</taxon>
        <taxon>Araneus</taxon>
    </lineage>
</organism>
<accession>A0A4Y2FXX9</accession>
<keyword evidence="2" id="KW-1185">Reference proteome</keyword>
<sequence length="93" mass="9869">MDVTSSVELSEISRIPFYPKTVHPSLVSKAAGPEASSLKPPVINLPAMPAPISISIDPSFLSEIEILFSLSSCSHSPLAIGGIVPQITSWRRA</sequence>
<gene>
    <name evidence="1" type="ORF">AVEN_180724_1</name>
</gene>
<evidence type="ECO:0000313" key="1">
    <source>
        <dbReference type="EMBL" id="GBM45857.1"/>
    </source>
</evidence>
<comment type="caution">
    <text evidence="1">The sequence shown here is derived from an EMBL/GenBank/DDBJ whole genome shotgun (WGS) entry which is preliminary data.</text>
</comment>
<protein>
    <submittedName>
        <fullName evidence="1">Uncharacterized protein</fullName>
    </submittedName>
</protein>
<dbReference type="EMBL" id="BGPR01001115">
    <property type="protein sequence ID" value="GBM45857.1"/>
    <property type="molecule type" value="Genomic_DNA"/>
</dbReference>
<dbReference type="Proteomes" id="UP000499080">
    <property type="component" value="Unassembled WGS sequence"/>
</dbReference>
<dbReference type="AlphaFoldDB" id="A0A4Y2FXX9"/>
<evidence type="ECO:0000313" key="2">
    <source>
        <dbReference type="Proteomes" id="UP000499080"/>
    </source>
</evidence>